<accession>A0A0E3T9Y9</accession>
<organism evidence="1 2">
    <name type="scientific">Escherichia phage vB_EcoM_AYO145A</name>
    <dbReference type="NCBI Taxonomy" id="1636202"/>
    <lineage>
        <taxon>Viruses</taxon>
        <taxon>Duplodnaviria</taxon>
        <taxon>Heunggongvirae</taxon>
        <taxon>Uroviricota</taxon>
        <taxon>Caudoviricetes</taxon>
        <taxon>Andersonviridae</taxon>
        <taxon>Ounavirinae</taxon>
        <taxon>Felixounavirus</taxon>
        <taxon>Felixounavirus AYO145A</taxon>
    </lineage>
</organism>
<gene>
    <name evidence="1" type="ORF">AYO145A_087</name>
</gene>
<protein>
    <submittedName>
        <fullName evidence="1">Uncharacterized protein</fullName>
    </submittedName>
</protein>
<dbReference type="OrthoDB" id="25992at10239"/>
<dbReference type="RefSeq" id="YP_009200826.1">
    <property type="nucleotide sequence ID" value="NC_028825.1"/>
</dbReference>
<dbReference type="Proteomes" id="UP000033338">
    <property type="component" value="Segment"/>
</dbReference>
<dbReference type="GeneID" id="26627987"/>
<name>A0A0E3T9Y9_9CAUD</name>
<reference evidence="1 2" key="1">
    <citation type="journal article" date="2015" name="Genome Announc.">
        <title>Complete Genome Sequence of Escherichia coli O145:NM Bacteriophage vB_EcoM_AYO145A, a New Member of O1-Like Phages.</title>
        <authorList>
            <person name="Wang J."/>
            <person name="Niu Y.D."/>
            <person name="Chen J."/>
            <person name="McAllister T.A."/>
            <person name="Stanford K."/>
        </authorList>
    </citation>
    <scope>NUCLEOTIDE SEQUENCE [LARGE SCALE GENOMIC DNA]</scope>
</reference>
<sequence length="73" mass="8422">MSDMALKKLHPRSGYGKIIDDTDGFTVFTVICQDDSQIEKALDDYLNDEREKVRATNIDSLIDTSRKRKKKDE</sequence>
<proteinExistence type="predicted"/>
<keyword evidence="2" id="KW-1185">Reference proteome</keyword>
<dbReference type="KEGG" id="vg:26627987"/>
<evidence type="ECO:0000313" key="1">
    <source>
        <dbReference type="EMBL" id="AKC04915.1"/>
    </source>
</evidence>
<evidence type="ECO:0000313" key="2">
    <source>
        <dbReference type="Proteomes" id="UP000033338"/>
    </source>
</evidence>
<dbReference type="EMBL" id="KR014248">
    <property type="protein sequence ID" value="AKC04915.1"/>
    <property type="molecule type" value="Genomic_DNA"/>
</dbReference>